<keyword evidence="5" id="KW-1185">Reference proteome</keyword>
<evidence type="ECO:0000259" key="3">
    <source>
        <dbReference type="Pfam" id="PF13839"/>
    </source>
</evidence>
<sequence>MISKRSNPIVYSIFLSLCDIGVLSLHLKANGTTPCDLTKGRWQMSAKPPLYDISHVDGEFKCPRSKSDDITKYAWVPDDCELPLFNASKMQHIFSRRPIFMVGDSLVRNTYESLRMLMPTVDNIHFDFDRYLGHRCGAPNEPAAKEQFPIERDHDSLGLSGCAVDLDEISTMGKFGKLLNSSILMLGGGHHFARRGNTYHYRDRTLEDTGGRINIEAFTIAIELVFRTLEKMAFTGDVILQTYSPGHFFHGDWDSHGSCNGQTGPVNNISEYADLGSASFSDIEAVNSMLRSTAKNPDWKFGVRIFDITAMSWGRADAHPGEVSNDLPGKITKNDCQHWCLPGVPDVWNQALLHILSDLFA</sequence>
<proteinExistence type="inferred from homology"/>
<dbReference type="Proteomes" id="UP001189429">
    <property type="component" value="Unassembled WGS sequence"/>
</dbReference>
<dbReference type="EMBL" id="CAUYUJ010015604">
    <property type="protein sequence ID" value="CAK0856100.1"/>
    <property type="molecule type" value="Genomic_DNA"/>
</dbReference>
<dbReference type="PANTHER" id="PTHR32285:SF48">
    <property type="entry name" value="PROTEIN TRICHOME BIREFRINGENCE-LIKE 19"/>
    <property type="match status" value="1"/>
</dbReference>
<comment type="similarity">
    <text evidence="1">Belongs to the PC-esterase family. TBL subfamily.</text>
</comment>
<feature type="domain" description="Trichome birefringence-like C-terminal" evidence="3">
    <location>
        <begin position="82"/>
        <end position="354"/>
    </location>
</feature>
<dbReference type="PANTHER" id="PTHR32285">
    <property type="entry name" value="PROTEIN TRICHOME BIREFRINGENCE-LIKE 9-RELATED"/>
    <property type="match status" value="1"/>
</dbReference>
<dbReference type="InterPro" id="IPR026057">
    <property type="entry name" value="TBL_C"/>
</dbReference>
<name>A0ABN9U9X4_9DINO</name>
<feature type="chain" id="PRO_5046611057" description="Trichome birefringence-like C-terminal domain-containing protein" evidence="2">
    <location>
        <begin position="25"/>
        <end position="361"/>
    </location>
</feature>
<protein>
    <recommendedName>
        <fullName evidence="3">Trichome birefringence-like C-terminal domain-containing protein</fullName>
    </recommendedName>
</protein>
<dbReference type="InterPro" id="IPR029962">
    <property type="entry name" value="TBL"/>
</dbReference>
<comment type="caution">
    <text evidence="4">The sequence shown here is derived from an EMBL/GenBank/DDBJ whole genome shotgun (WGS) entry which is preliminary data.</text>
</comment>
<keyword evidence="2" id="KW-0732">Signal</keyword>
<feature type="signal peptide" evidence="2">
    <location>
        <begin position="1"/>
        <end position="24"/>
    </location>
</feature>
<dbReference type="Pfam" id="PF13839">
    <property type="entry name" value="PC-Esterase"/>
    <property type="match status" value="1"/>
</dbReference>
<evidence type="ECO:0000313" key="4">
    <source>
        <dbReference type="EMBL" id="CAK0856100.1"/>
    </source>
</evidence>
<evidence type="ECO:0000313" key="5">
    <source>
        <dbReference type="Proteomes" id="UP001189429"/>
    </source>
</evidence>
<evidence type="ECO:0000256" key="1">
    <source>
        <dbReference type="ARBA" id="ARBA00007727"/>
    </source>
</evidence>
<gene>
    <name evidence="4" type="ORF">PCOR1329_LOCUS46562</name>
</gene>
<organism evidence="4 5">
    <name type="scientific">Prorocentrum cordatum</name>
    <dbReference type="NCBI Taxonomy" id="2364126"/>
    <lineage>
        <taxon>Eukaryota</taxon>
        <taxon>Sar</taxon>
        <taxon>Alveolata</taxon>
        <taxon>Dinophyceae</taxon>
        <taxon>Prorocentrales</taxon>
        <taxon>Prorocentraceae</taxon>
        <taxon>Prorocentrum</taxon>
    </lineage>
</organism>
<evidence type="ECO:0000256" key="2">
    <source>
        <dbReference type="SAM" id="SignalP"/>
    </source>
</evidence>
<reference evidence="4" key="1">
    <citation type="submission" date="2023-10" db="EMBL/GenBank/DDBJ databases">
        <authorList>
            <person name="Chen Y."/>
            <person name="Shah S."/>
            <person name="Dougan E. K."/>
            <person name="Thang M."/>
            <person name="Chan C."/>
        </authorList>
    </citation>
    <scope>NUCLEOTIDE SEQUENCE [LARGE SCALE GENOMIC DNA]</scope>
</reference>
<accession>A0ABN9U9X4</accession>